<feature type="region of interest" description="Disordered" evidence="1">
    <location>
        <begin position="269"/>
        <end position="300"/>
    </location>
</feature>
<accession>A0A5C3EMD0</accession>
<protein>
    <submittedName>
        <fullName evidence="2">Uncharacterized protein</fullName>
    </submittedName>
</protein>
<feature type="compositionally biased region" description="Basic and acidic residues" evidence="1">
    <location>
        <begin position="278"/>
        <end position="287"/>
    </location>
</feature>
<dbReference type="AlphaFoldDB" id="A0A5C3EMD0"/>
<gene>
    <name evidence="2" type="ORF">UTRI_06634_B</name>
</gene>
<sequence length="300" mass="33756">MALGFAVARSLSDRLRPGDSPKYAAMMGVVTVKDWLDQLLGPIDSTDSGEFDTWTQQHWLNFNHVANLAEQIQPEAKMTRQQLGEFWLRHAAIRGVSNQKGWDLVIPAYQSDDMPIGDQIFSLARLSYVAIQIKNCAEKPKVASELAPSLASWPEGKPSLNTLELFLDLCGRTTLPHRAYLPTSESRRKGAEPHKYRIEVGGFNHSTYPILAKLDYDVQRKVPSLFGLPQKGAQNYESDYADYVRTLTNPQTATYLRLAKMLKQHNLPSIPALPSTTEDGKKWRDDHMEDDEATILVDSD</sequence>
<name>A0A5C3EMD0_9BASI</name>
<evidence type="ECO:0000313" key="3">
    <source>
        <dbReference type="Proteomes" id="UP000324022"/>
    </source>
</evidence>
<dbReference type="EMBL" id="OOIN01000040">
    <property type="protein sequence ID" value="SPO31668.1"/>
    <property type="molecule type" value="Genomic_DNA"/>
</dbReference>
<organism evidence="2 3">
    <name type="scientific">Ustilago trichophora</name>
    <dbReference type="NCBI Taxonomy" id="86804"/>
    <lineage>
        <taxon>Eukaryota</taxon>
        <taxon>Fungi</taxon>
        <taxon>Dikarya</taxon>
        <taxon>Basidiomycota</taxon>
        <taxon>Ustilaginomycotina</taxon>
        <taxon>Ustilaginomycetes</taxon>
        <taxon>Ustilaginales</taxon>
        <taxon>Ustilaginaceae</taxon>
        <taxon>Ustilago</taxon>
    </lineage>
</organism>
<dbReference type="Proteomes" id="UP000324022">
    <property type="component" value="Unassembled WGS sequence"/>
</dbReference>
<evidence type="ECO:0000313" key="2">
    <source>
        <dbReference type="EMBL" id="SPO31668.1"/>
    </source>
</evidence>
<feature type="compositionally biased region" description="Acidic residues" evidence="1">
    <location>
        <begin position="288"/>
        <end position="300"/>
    </location>
</feature>
<proteinExistence type="predicted"/>
<keyword evidence="3" id="KW-1185">Reference proteome</keyword>
<evidence type="ECO:0000256" key="1">
    <source>
        <dbReference type="SAM" id="MobiDB-lite"/>
    </source>
</evidence>
<reference evidence="2 3" key="1">
    <citation type="submission" date="2018-03" db="EMBL/GenBank/DDBJ databases">
        <authorList>
            <person name="Guldener U."/>
        </authorList>
    </citation>
    <scope>NUCLEOTIDE SEQUENCE [LARGE SCALE GENOMIC DNA]</scope>
    <source>
        <strain evidence="2 3">NBRC100155</strain>
    </source>
</reference>